<reference evidence="1" key="1">
    <citation type="journal article" date="2021" name="Proc. Natl. Acad. Sci. U.S.A.">
        <title>A Catalog of Tens of Thousands of Viruses from Human Metagenomes Reveals Hidden Associations with Chronic Diseases.</title>
        <authorList>
            <person name="Tisza M.J."/>
            <person name="Buck C.B."/>
        </authorList>
    </citation>
    <scope>NUCLEOTIDE SEQUENCE</scope>
    <source>
        <strain evidence="1">Ct3o911</strain>
    </source>
</reference>
<dbReference type="EMBL" id="BK015861">
    <property type="protein sequence ID" value="DAD70135.1"/>
    <property type="molecule type" value="Genomic_DNA"/>
</dbReference>
<organism evidence="1">
    <name type="scientific">Siphoviridae sp. ct3o911</name>
    <dbReference type="NCBI Taxonomy" id="2827560"/>
    <lineage>
        <taxon>Viruses</taxon>
        <taxon>Duplodnaviria</taxon>
        <taxon>Heunggongvirae</taxon>
        <taxon>Uroviricota</taxon>
        <taxon>Caudoviricetes</taxon>
    </lineage>
</organism>
<protein>
    <submittedName>
        <fullName evidence="1">Uncharacterized protein</fullName>
    </submittedName>
</protein>
<name>A0A8S5LJW3_9CAUD</name>
<accession>A0A8S5LJW3</accession>
<sequence>MALLDESGLKYLWSQLKTKFAMASHTHDAATKSTAGMMSAADKTKLDGIAEKANNYSHPTSAGNKHIPAGGSAGKILGWASDGTAQWIDDKNTTYSNFKGATSSAAGGSGLVPAPAAGGQGTQYLRADGVWAVPPNTTYANATQGAAGLMSGGDKTKLDGVAVNANNYVHPTTSGNKHIPAGGASGQVLRWSADGTATWGADKDTTYTNFVGATANASGKAGLVPAPSTGAINLFLRSDGTWGSVAGAQTSITIVRW</sequence>
<evidence type="ECO:0000313" key="1">
    <source>
        <dbReference type="EMBL" id="DAD70135.1"/>
    </source>
</evidence>
<proteinExistence type="predicted"/>